<feature type="region of interest" description="Disordered" evidence="1">
    <location>
        <begin position="172"/>
        <end position="198"/>
    </location>
</feature>
<comment type="caution">
    <text evidence="3">The sequence shown here is derived from an EMBL/GenBank/DDBJ whole genome shotgun (WGS) entry which is preliminary data.</text>
</comment>
<evidence type="ECO:0000256" key="2">
    <source>
        <dbReference type="SAM" id="SignalP"/>
    </source>
</evidence>
<dbReference type="Proteomes" id="UP001151760">
    <property type="component" value="Unassembled WGS sequence"/>
</dbReference>
<keyword evidence="2" id="KW-0732">Signal</keyword>
<organism evidence="3 4">
    <name type="scientific">Tanacetum coccineum</name>
    <dbReference type="NCBI Taxonomy" id="301880"/>
    <lineage>
        <taxon>Eukaryota</taxon>
        <taxon>Viridiplantae</taxon>
        <taxon>Streptophyta</taxon>
        <taxon>Embryophyta</taxon>
        <taxon>Tracheophyta</taxon>
        <taxon>Spermatophyta</taxon>
        <taxon>Magnoliopsida</taxon>
        <taxon>eudicotyledons</taxon>
        <taxon>Gunneridae</taxon>
        <taxon>Pentapetalae</taxon>
        <taxon>asterids</taxon>
        <taxon>campanulids</taxon>
        <taxon>Asterales</taxon>
        <taxon>Asteraceae</taxon>
        <taxon>Asteroideae</taxon>
        <taxon>Anthemideae</taxon>
        <taxon>Anthemidinae</taxon>
        <taxon>Tanacetum</taxon>
    </lineage>
</organism>
<sequence length="198" mass="22598">MRAKLVGPYFAWLFVPTVLIPGCPALPCKVSFFVAVETLYLRLVIPNSFFVGHVQLPSSILCWELNTSELVLPRMISTQSQTSYYCWFKITAVGEKVNDTGSKESNQAKNADRVLSELCFKKLRSRRYIQKNSIFDKEEDGSNALQTLRRSLLINGAQASGEARVQQRKRRIQRRVQQKQKDQEDEVLGRILSARNEG</sequence>
<evidence type="ECO:0008006" key="5">
    <source>
        <dbReference type="Google" id="ProtNLM"/>
    </source>
</evidence>
<reference evidence="3" key="1">
    <citation type="journal article" date="2022" name="Int. J. Mol. Sci.">
        <title>Draft Genome of Tanacetum Coccineum: Genomic Comparison of Closely Related Tanacetum-Family Plants.</title>
        <authorList>
            <person name="Yamashiro T."/>
            <person name="Shiraishi A."/>
            <person name="Nakayama K."/>
            <person name="Satake H."/>
        </authorList>
    </citation>
    <scope>NUCLEOTIDE SEQUENCE</scope>
</reference>
<evidence type="ECO:0000313" key="3">
    <source>
        <dbReference type="EMBL" id="GJS77803.1"/>
    </source>
</evidence>
<keyword evidence="4" id="KW-1185">Reference proteome</keyword>
<reference evidence="3" key="2">
    <citation type="submission" date="2022-01" db="EMBL/GenBank/DDBJ databases">
        <authorList>
            <person name="Yamashiro T."/>
            <person name="Shiraishi A."/>
            <person name="Satake H."/>
            <person name="Nakayama K."/>
        </authorList>
    </citation>
    <scope>NUCLEOTIDE SEQUENCE</scope>
</reference>
<name>A0ABQ4YJ21_9ASTR</name>
<feature type="chain" id="PRO_5047400883" description="Secreted protein" evidence="2">
    <location>
        <begin position="26"/>
        <end position="198"/>
    </location>
</feature>
<evidence type="ECO:0000256" key="1">
    <source>
        <dbReference type="SAM" id="MobiDB-lite"/>
    </source>
</evidence>
<accession>A0ABQ4YJ21</accession>
<dbReference type="EMBL" id="BQNB010010475">
    <property type="protein sequence ID" value="GJS77803.1"/>
    <property type="molecule type" value="Genomic_DNA"/>
</dbReference>
<feature type="signal peptide" evidence="2">
    <location>
        <begin position="1"/>
        <end position="25"/>
    </location>
</feature>
<gene>
    <name evidence="3" type="ORF">Tco_0727684</name>
</gene>
<protein>
    <recommendedName>
        <fullName evidence="5">Secreted protein</fullName>
    </recommendedName>
</protein>
<evidence type="ECO:0000313" key="4">
    <source>
        <dbReference type="Proteomes" id="UP001151760"/>
    </source>
</evidence>
<proteinExistence type="predicted"/>